<comment type="caution">
    <text evidence="2">The sequence shown here is derived from an EMBL/GenBank/DDBJ whole genome shotgun (WGS) entry which is preliminary data.</text>
</comment>
<organism evidence="2 3">
    <name type="scientific">Sporothrix epigloea</name>
    <dbReference type="NCBI Taxonomy" id="1892477"/>
    <lineage>
        <taxon>Eukaryota</taxon>
        <taxon>Fungi</taxon>
        <taxon>Dikarya</taxon>
        <taxon>Ascomycota</taxon>
        <taxon>Pezizomycotina</taxon>
        <taxon>Sordariomycetes</taxon>
        <taxon>Sordariomycetidae</taxon>
        <taxon>Ophiostomatales</taxon>
        <taxon>Ophiostomataceae</taxon>
        <taxon>Sporothrix</taxon>
    </lineage>
</organism>
<evidence type="ECO:0000256" key="1">
    <source>
        <dbReference type="SAM" id="MobiDB-lite"/>
    </source>
</evidence>
<feature type="region of interest" description="Disordered" evidence="1">
    <location>
        <begin position="201"/>
        <end position="225"/>
    </location>
</feature>
<dbReference type="Proteomes" id="UP001642502">
    <property type="component" value="Unassembled WGS sequence"/>
</dbReference>
<reference evidence="2 3" key="1">
    <citation type="submission" date="2024-01" db="EMBL/GenBank/DDBJ databases">
        <authorList>
            <person name="Allen C."/>
            <person name="Tagirdzhanova G."/>
        </authorList>
    </citation>
    <scope>NUCLEOTIDE SEQUENCE [LARGE SCALE GENOMIC DNA]</scope>
    <source>
        <strain evidence="2 3">CBS 119000</strain>
    </source>
</reference>
<proteinExistence type="predicted"/>
<accession>A0ABP0DYT6</accession>
<sequence length="251" mass="27858">MLVFEADFGGDELAGVATWMPKRGVQVSASSGLRSRCDWRDRGWNTNEEHIFRLKEEGIHAHSSFHLYELLQIAHSRQHNADSLNTERYNAALAAAINKPITNPDINIWISALQKLEKVKVQCAVPLSHADLVRDVVKQGVLKYHRHLSTDSYWSVTKEDISAIIIWLRGARRTTSSQNVASSPRPPTYCRICKSKHAWGVHDKSKSNSSSNQPKAMSAEAPADDKAKNEIQMLMSGVDMGLLMAAASAAL</sequence>
<name>A0ABP0DYT6_9PEZI</name>
<gene>
    <name evidence="2" type="ORF">SEPCBS119000_005667</name>
</gene>
<evidence type="ECO:0000313" key="2">
    <source>
        <dbReference type="EMBL" id="CAK7273458.1"/>
    </source>
</evidence>
<keyword evidence="3" id="KW-1185">Reference proteome</keyword>
<evidence type="ECO:0000313" key="3">
    <source>
        <dbReference type="Proteomes" id="UP001642502"/>
    </source>
</evidence>
<protein>
    <submittedName>
        <fullName evidence="2">Uncharacterized protein</fullName>
    </submittedName>
</protein>
<dbReference type="EMBL" id="CAWUON010000112">
    <property type="protein sequence ID" value="CAK7273458.1"/>
    <property type="molecule type" value="Genomic_DNA"/>
</dbReference>